<dbReference type="GO" id="GO:0016042">
    <property type="term" value="P:lipid catabolic process"/>
    <property type="evidence" value="ECO:0007669"/>
    <property type="project" value="InterPro"/>
</dbReference>
<keyword evidence="2" id="KW-0732">Signal</keyword>
<name>A0A0F6TC24_9CORY</name>
<feature type="chain" id="PRO_5002510436" evidence="2">
    <location>
        <begin position="33"/>
        <end position="415"/>
    </location>
</feature>
<gene>
    <name evidence="3" type="ORF">UL81_09960</name>
</gene>
<dbReference type="KEGG" id="ccj:UL81_09960"/>
<dbReference type="Proteomes" id="UP000033566">
    <property type="component" value="Chromosome"/>
</dbReference>
<dbReference type="Pfam" id="PF03583">
    <property type="entry name" value="LIP"/>
    <property type="match status" value="1"/>
</dbReference>
<feature type="signal peptide" evidence="2">
    <location>
        <begin position="1"/>
        <end position="32"/>
    </location>
</feature>
<evidence type="ECO:0000313" key="4">
    <source>
        <dbReference type="Proteomes" id="UP000033566"/>
    </source>
</evidence>
<dbReference type="PIRSF" id="PIRSF029171">
    <property type="entry name" value="Esterase_LipA"/>
    <property type="match status" value="1"/>
</dbReference>
<accession>A0A0F6TC24</accession>
<evidence type="ECO:0000313" key="3">
    <source>
        <dbReference type="EMBL" id="AKE39926.1"/>
    </source>
</evidence>
<dbReference type="PATRIC" id="fig|161896.4.peg.1942"/>
<reference evidence="3 4" key="1">
    <citation type="journal article" date="2015" name="Genome Announc.">
        <title>Complete Genome Sequence of Corynebacterium camporealensis DSM 44610, Isolated from the Milk of a Manchega Sheep with Subclinical Mastitis.</title>
        <authorList>
            <person name="Ruckert C."/>
            <person name="Albersmeier A."/>
            <person name="Winkler A."/>
            <person name="Tauch A."/>
        </authorList>
    </citation>
    <scope>NUCLEOTIDE SEQUENCE [LARGE SCALE GENOMIC DNA]</scope>
    <source>
        <strain evidence="3 4">DSM 44610</strain>
    </source>
</reference>
<dbReference type="Gene3D" id="1.10.260.130">
    <property type="match status" value="1"/>
</dbReference>
<dbReference type="PROSITE" id="PS51257">
    <property type="entry name" value="PROKAR_LIPOPROTEIN"/>
    <property type="match status" value="1"/>
</dbReference>
<dbReference type="OrthoDB" id="9798122at2"/>
<organism evidence="3 4">
    <name type="scientific">Corynebacterium camporealensis</name>
    <dbReference type="NCBI Taxonomy" id="161896"/>
    <lineage>
        <taxon>Bacteria</taxon>
        <taxon>Bacillati</taxon>
        <taxon>Actinomycetota</taxon>
        <taxon>Actinomycetes</taxon>
        <taxon>Mycobacteriales</taxon>
        <taxon>Corynebacteriaceae</taxon>
        <taxon>Corynebacterium</taxon>
    </lineage>
</organism>
<dbReference type="InterPro" id="IPR005152">
    <property type="entry name" value="Lipase_secreted"/>
</dbReference>
<dbReference type="GO" id="GO:0004806">
    <property type="term" value="F:triacylglycerol lipase activity"/>
    <property type="evidence" value="ECO:0007669"/>
    <property type="project" value="InterPro"/>
</dbReference>
<dbReference type="HOGENOM" id="CLU_029538_6_0_11"/>
<dbReference type="PANTHER" id="PTHR34853:SF1">
    <property type="entry name" value="LIPASE 5"/>
    <property type="match status" value="1"/>
</dbReference>
<protein>
    <submittedName>
        <fullName evidence="3">Secretory lipase</fullName>
    </submittedName>
</protein>
<sequence length="415" mass="43228">MFRKSLSSRLLSSLAAALTACAVALVPNTASADPGAVLGSRPTTHTDGDLSSATAAKAQTFSYESTLQNGAPTTVTGTLFEPTQAWAGEGDRPTIVFAPGTRGQGDQCAPSRAVGQVGNAALGPAGQLTTNINYEYPFFKAATDLGIRVVVTDYVGLGTPGHHSYVNNIEEAHAVLDAARAGLQLAGAPADAPVGLAGYSQGGGAAAAAAEWANDYAPELNIKGTYAGAPPADLVKVMAAVDGTSIVHVLGYAINGFASRNAEFRERVLSNLNPWGIQFLRSASGACIPDSMATWAFVQTRWLTKDGASLSKMVQRDPVIREVLEEQKLGSRPLNAPMLVANAPDDDIIPFDQARTMAGDYCALGGEVYFEAANPTRFVPGPGINHAFPLLGSVPHGLDYLIERFNDVPAPNNCA</sequence>
<feature type="region of interest" description="Disordered" evidence="1">
    <location>
        <begin position="32"/>
        <end position="51"/>
    </location>
</feature>
<proteinExistence type="predicted"/>
<dbReference type="RefSeq" id="WP_035104425.1">
    <property type="nucleotide sequence ID" value="NZ_CP011311.1"/>
</dbReference>
<dbReference type="InterPro" id="IPR029058">
    <property type="entry name" value="AB_hydrolase_fold"/>
</dbReference>
<dbReference type="EMBL" id="CP011311">
    <property type="protein sequence ID" value="AKE39926.1"/>
    <property type="molecule type" value="Genomic_DNA"/>
</dbReference>
<dbReference type="SUPFAM" id="SSF53474">
    <property type="entry name" value="alpha/beta-Hydrolases"/>
    <property type="match status" value="1"/>
</dbReference>
<dbReference type="PANTHER" id="PTHR34853">
    <property type="match status" value="1"/>
</dbReference>
<feature type="compositionally biased region" description="Polar residues" evidence="1">
    <location>
        <begin position="41"/>
        <end position="51"/>
    </location>
</feature>
<evidence type="ECO:0000256" key="2">
    <source>
        <dbReference type="SAM" id="SignalP"/>
    </source>
</evidence>
<evidence type="ECO:0000256" key="1">
    <source>
        <dbReference type="SAM" id="MobiDB-lite"/>
    </source>
</evidence>
<dbReference type="Gene3D" id="3.40.50.1820">
    <property type="entry name" value="alpha/beta hydrolase"/>
    <property type="match status" value="1"/>
</dbReference>
<keyword evidence="4" id="KW-1185">Reference proteome</keyword>
<dbReference type="AlphaFoldDB" id="A0A0F6TC24"/>